<dbReference type="PROSITE" id="PS50943">
    <property type="entry name" value="HTH_CROC1"/>
    <property type="match status" value="1"/>
</dbReference>
<feature type="domain" description="HTH cro/C1-type" evidence="1">
    <location>
        <begin position="13"/>
        <end position="67"/>
    </location>
</feature>
<sequence length="70" mass="8060">MTAAKKKKEYNRIKEVLAEKGKTQSWLSAEIGVEVRTISRYCSNARQPSLEKLYQMAKVLKISPKDFLID</sequence>
<dbReference type="RefSeq" id="WP_377573450.1">
    <property type="nucleotide sequence ID" value="NZ_JBHTKA010000001.1"/>
</dbReference>
<evidence type="ECO:0000313" key="2">
    <source>
        <dbReference type="EMBL" id="MFD0997823.1"/>
    </source>
</evidence>
<organism evidence="2 3">
    <name type="scientific">Ohtaekwangia kribbensis</name>
    <dbReference type="NCBI Taxonomy" id="688913"/>
    <lineage>
        <taxon>Bacteria</taxon>
        <taxon>Pseudomonadati</taxon>
        <taxon>Bacteroidota</taxon>
        <taxon>Cytophagia</taxon>
        <taxon>Cytophagales</taxon>
        <taxon>Fulvivirgaceae</taxon>
        <taxon>Ohtaekwangia</taxon>
    </lineage>
</organism>
<dbReference type="InterPro" id="IPR001387">
    <property type="entry name" value="Cro/C1-type_HTH"/>
</dbReference>
<dbReference type="SMART" id="SM00530">
    <property type="entry name" value="HTH_XRE"/>
    <property type="match status" value="1"/>
</dbReference>
<accession>A0ABW3JWA0</accession>
<dbReference type="EMBL" id="JBHTKA010000001">
    <property type="protein sequence ID" value="MFD0997823.1"/>
    <property type="molecule type" value="Genomic_DNA"/>
</dbReference>
<keyword evidence="3" id="KW-1185">Reference proteome</keyword>
<dbReference type="Gene3D" id="1.10.260.40">
    <property type="entry name" value="lambda repressor-like DNA-binding domains"/>
    <property type="match status" value="1"/>
</dbReference>
<proteinExistence type="predicted"/>
<evidence type="ECO:0000313" key="3">
    <source>
        <dbReference type="Proteomes" id="UP001597112"/>
    </source>
</evidence>
<dbReference type="CDD" id="cd00093">
    <property type="entry name" value="HTH_XRE"/>
    <property type="match status" value="1"/>
</dbReference>
<protein>
    <submittedName>
        <fullName evidence="2">Helix-turn-helix transcriptional regulator</fullName>
    </submittedName>
</protein>
<dbReference type="SUPFAM" id="SSF47413">
    <property type="entry name" value="lambda repressor-like DNA-binding domains"/>
    <property type="match status" value="1"/>
</dbReference>
<gene>
    <name evidence="2" type="ORF">ACFQ21_00840</name>
</gene>
<reference evidence="3" key="1">
    <citation type="journal article" date="2019" name="Int. J. Syst. Evol. Microbiol.">
        <title>The Global Catalogue of Microorganisms (GCM) 10K type strain sequencing project: providing services to taxonomists for standard genome sequencing and annotation.</title>
        <authorList>
            <consortium name="The Broad Institute Genomics Platform"/>
            <consortium name="The Broad Institute Genome Sequencing Center for Infectious Disease"/>
            <person name="Wu L."/>
            <person name="Ma J."/>
        </authorList>
    </citation>
    <scope>NUCLEOTIDE SEQUENCE [LARGE SCALE GENOMIC DNA]</scope>
    <source>
        <strain evidence="3">CCUG 58938</strain>
    </source>
</reference>
<comment type="caution">
    <text evidence="2">The sequence shown here is derived from an EMBL/GenBank/DDBJ whole genome shotgun (WGS) entry which is preliminary data.</text>
</comment>
<dbReference type="Proteomes" id="UP001597112">
    <property type="component" value="Unassembled WGS sequence"/>
</dbReference>
<evidence type="ECO:0000259" key="1">
    <source>
        <dbReference type="PROSITE" id="PS50943"/>
    </source>
</evidence>
<dbReference type="InterPro" id="IPR010982">
    <property type="entry name" value="Lambda_DNA-bd_dom_sf"/>
</dbReference>
<name>A0ABW3JWA0_9BACT</name>
<dbReference type="Pfam" id="PF01381">
    <property type="entry name" value="HTH_3"/>
    <property type="match status" value="1"/>
</dbReference>